<name>A0A8J4A430_9ACTN</name>
<dbReference type="GO" id="GO:0016616">
    <property type="term" value="F:oxidoreductase activity, acting on the CH-OH group of donors, NAD or NADP as acceptor"/>
    <property type="evidence" value="ECO:0007669"/>
    <property type="project" value="TreeGrafter"/>
</dbReference>
<accession>A0A8J4A430</accession>
<dbReference type="PANTHER" id="PTHR42760">
    <property type="entry name" value="SHORT-CHAIN DEHYDROGENASES/REDUCTASES FAMILY MEMBER"/>
    <property type="match status" value="1"/>
</dbReference>
<evidence type="ECO:0000256" key="1">
    <source>
        <dbReference type="ARBA" id="ARBA00006484"/>
    </source>
</evidence>
<dbReference type="SUPFAM" id="SSF51735">
    <property type="entry name" value="NAD(P)-binding Rossmann-fold domains"/>
    <property type="match status" value="1"/>
</dbReference>
<organism evidence="3 4">
    <name type="scientific">Virgisporangium ochraceum</name>
    <dbReference type="NCBI Taxonomy" id="65505"/>
    <lineage>
        <taxon>Bacteria</taxon>
        <taxon>Bacillati</taxon>
        <taxon>Actinomycetota</taxon>
        <taxon>Actinomycetes</taxon>
        <taxon>Micromonosporales</taxon>
        <taxon>Micromonosporaceae</taxon>
        <taxon>Virgisporangium</taxon>
    </lineage>
</organism>
<dbReference type="GO" id="GO:0030497">
    <property type="term" value="P:fatty acid elongation"/>
    <property type="evidence" value="ECO:0007669"/>
    <property type="project" value="TreeGrafter"/>
</dbReference>
<dbReference type="PRINTS" id="PR00081">
    <property type="entry name" value="GDHRDH"/>
</dbReference>
<sequence>MKVLVTGGSSGLGAAVVAAVAKAGGTPYVIDRQPPAGDVPWVECDLADTRAAEAATVTLAERAGDLHGVVTAAGTDVPGRLADVPAETWERVVTVDLLATAAVVRAALPWLERSHGTVVTVASTLGVKAVSDATAYCAAKFGVVGFTRALAAELAGTVGVTLLVPGGMRTAFFDGRDERYRPGADAALNDPADVAAAVLFALNQPAGCAVRELVVCAERESSYP</sequence>
<dbReference type="Pfam" id="PF00106">
    <property type="entry name" value="adh_short"/>
    <property type="match status" value="1"/>
</dbReference>
<reference evidence="3" key="1">
    <citation type="submission" date="2021-01" db="EMBL/GenBank/DDBJ databases">
        <title>Whole genome shotgun sequence of Virgisporangium ochraceum NBRC 16418.</title>
        <authorList>
            <person name="Komaki H."/>
            <person name="Tamura T."/>
        </authorList>
    </citation>
    <scope>NUCLEOTIDE SEQUENCE</scope>
    <source>
        <strain evidence="3">NBRC 16418</strain>
    </source>
</reference>
<dbReference type="PANTHER" id="PTHR42760:SF40">
    <property type="entry name" value="3-OXOACYL-[ACYL-CARRIER-PROTEIN] REDUCTASE, CHLOROPLASTIC"/>
    <property type="match status" value="1"/>
</dbReference>
<gene>
    <name evidence="3" type="ORF">Voc01_084170</name>
</gene>
<proteinExistence type="inferred from homology"/>
<dbReference type="Proteomes" id="UP000635606">
    <property type="component" value="Unassembled WGS sequence"/>
</dbReference>
<evidence type="ECO:0000313" key="3">
    <source>
        <dbReference type="EMBL" id="GIJ73500.1"/>
    </source>
</evidence>
<dbReference type="Gene3D" id="3.40.50.720">
    <property type="entry name" value="NAD(P)-binding Rossmann-like Domain"/>
    <property type="match status" value="1"/>
</dbReference>
<dbReference type="PROSITE" id="PS00061">
    <property type="entry name" value="ADH_SHORT"/>
    <property type="match status" value="1"/>
</dbReference>
<dbReference type="PRINTS" id="PR00080">
    <property type="entry name" value="SDRFAMILY"/>
</dbReference>
<comment type="similarity">
    <text evidence="1 2">Belongs to the short-chain dehydrogenases/reductases (SDR) family.</text>
</comment>
<dbReference type="InterPro" id="IPR020904">
    <property type="entry name" value="Sc_DH/Rdtase_CS"/>
</dbReference>
<dbReference type="CDD" id="cd05233">
    <property type="entry name" value="SDR_c"/>
    <property type="match status" value="1"/>
</dbReference>
<comment type="caution">
    <text evidence="3">The sequence shown here is derived from an EMBL/GenBank/DDBJ whole genome shotgun (WGS) entry which is preliminary data.</text>
</comment>
<protein>
    <submittedName>
        <fullName evidence="3">Short-chain dehydrogenase</fullName>
    </submittedName>
</protein>
<dbReference type="RefSeq" id="WP_203933328.1">
    <property type="nucleotide sequence ID" value="NZ_BOPH01000117.1"/>
</dbReference>
<evidence type="ECO:0000256" key="2">
    <source>
        <dbReference type="RuleBase" id="RU000363"/>
    </source>
</evidence>
<keyword evidence="4" id="KW-1185">Reference proteome</keyword>
<dbReference type="EMBL" id="BOPH01000117">
    <property type="protein sequence ID" value="GIJ73500.1"/>
    <property type="molecule type" value="Genomic_DNA"/>
</dbReference>
<dbReference type="InterPro" id="IPR036291">
    <property type="entry name" value="NAD(P)-bd_dom_sf"/>
</dbReference>
<dbReference type="AlphaFoldDB" id="A0A8J4A430"/>
<dbReference type="InterPro" id="IPR002347">
    <property type="entry name" value="SDR_fam"/>
</dbReference>
<evidence type="ECO:0000313" key="4">
    <source>
        <dbReference type="Proteomes" id="UP000635606"/>
    </source>
</evidence>